<dbReference type="KEGG" id="shd:SUTH_01162"/>
<feature type="transmembrane region" description="Helical" evidence="1">
    <location>
        <begin position="68"/>
        <end position="87"/>
    </location>
</feature>
<feature type="transmembrane region" description="Helical" evidence="1">
    <location>
        <begin position="133"/>
        <end position="156"/>
    </location>
</feature>
<dbReference type="Proteomes" id="UP000031637">
    <property type="component" value="Chromosome"/>
</dbReference>
<feature type="transmembrane region" description="Helical" evidence="1">
    <location>
        <begin position="94"/>
        <end position="113"/>
    </location>
</feature>
<dbReference type="RefSeq" id="WP_084207271.1">
    <property type="nucleotide sequence ID" value="NZ_AP012547.1"/>
</dbReference>
<evidence type="ECO:0000313" key="2">
    <source>
        <dbReference type="EMBL" id="BAO28962.1"/>
    </source>
</evidence>
<organism evidence="2 3">
    <name type="scientific">Sulfuritalea hydrogenivorans sk43H</name>
    <dbReference type="NCBI Taxonomy" id="1223802"/>
    <lineage>
        <taxon>Bacteria</taxon>
        <taxon>Pseudomonadati</taxon>
        <taxon>Pseudomonadota</taxon>
        <taxon>Betaproteobacteria</taxon>
        <taxon>Nitrosomonadales</taxon>
        <taxon>Sterolibacteriaceae</taxon>
        <taxon>Sulfuritalea</taxon>
    </lineage>
</organism>
<name>W0SDF5_9PROT</name>
<protein>
    <submittedName>
        <fullName evidence="2">Membrane-bound metal-dependent hydrolase</fullName>
    </submittedName>
</protein>
<evidence type="ECO:0000313" key="3">
    <source>
        <dbReference type="Proteomes" id="UP000031637"/>
    </source>
</evidence>
<dbReference type="Pfam" id="PF04307">
    <property type="entry name" value="YdjM"/>
    <property type="match status" value="1"/>
</dbReference>
<dbReference type="STRING" id="1223802.SUTH_01162"/>
<keyword evidence="2" id="KW-0378">Hydrolase</keyword>
<dbReference type="InterPro" id="IPR053170">
    <property type="entry name" value="Transcription_regulator"/>
</dbReference>
<sequence length="343" mass="37651">MDIVTHAVMGAALAAGVASLRNTGEESALAVRRRAAAIGAAAGLLPDADALIQSGGDALLVLDYHRHFTHALAFVPFGALLAAALLWPLLRRRMSFATLYLCSLAGYLPHPLLDACTSYGTHLWLPFSERREAWNLIAVVDPVFTLLLAVPLFLFLRRPDSKAVRWGLLLGLAYFGIGFMQQQRAETAAVALATSRGHQATKLSAKPSMANLVLWRSLYVHEGRVHADAFHLGFWTRHYPGNSAALLDAAAARKIAAGDAKRLRDIERFRVFSDGFIVPDRIRPGFVGDARYAMLPTAIAPIWGLEWRGPGAATEFVSRHDFSPAMRHDFWVMLLGRDISHLR</sequence>
<reference evidence="2 3" key="1">
    <citation type="journal article" date="2014" name="Syst. Appl. Microbiol.">
        <title>Complete genomes of freshwater sulfur oxidizers Sulfuricella denitrificans skB26 and Sulfuritalea hydrogenivorans sk43H: genetic insights into the sulfur oxidation pathway of betaproteobacteria.</title>
        <authorList>
            <person name="Watanabe T."/>
            <person name="Kojima H."/>
            <person name="Fukui M."/>
        </authorList>
    </citation>
    <scope>NUCLEOTIDE SEQUENCE [LARGE SCALE GENOMIC DNA]</scope>
    <source>
        <strain evidence="2">DSM22779</strain>
    </source>
</reference>
<evidence type="ECO:0000256" key="1">
    <source>
        <dbReference type="SAM" id="Phobius"/>
    </source>
</evidence>
<dbReference type="GO" id="GO:0016787">
    <property type="term" value="F:hydrolase activity"/>
    <property type="evidence" value="ECO:0007669"/>
    <property type="project" value="UniProtKB-KW"/>
</dbReference>
<keyword evidence="3" id="KW-1185">Reference proteome</keyword>
<dbReference type="InterPro" id="IPR007404">
    <property type="entry name" value="YdjM-like"/>
</dbReference>
<keyword evidence="1" id="KW-0812">Transmembrane</keyword>
<dbReference type="HOGENOM" id="CLU_067817_0_0_4"/>
<gene>
    <name evidence="2" type="ORF">SUTH_01162</name>
</gene>
<keyword evidence="1" id="KW-1133">Transmembrane helix</keyword>
<feature type="transmembrane region" description="Helical" evidence="1">
    <location>
        <begin position="163"/>
        <end position="180"/>
    </location>
</feature>
<accession>W0SDF5</accession>
<dbReference type="EMBL" id="AP012547">
    <property type="protein sequence ID" value="BAO28962.1"/>
    <property type="molecule type" value="Genomic_DNA"/>
</dbReference>
<keyword evidence="1" id="KW-0472">Membrane</keyword>
<dbReference type="PANTHER" id="PTHR40031:SF1">
    <property type="entry name" value="MEMBRANE-BOUND METAL-DEPENDENT HYDROLASE"/>
    <property type="match status" value="1"/>
</dbReference>
<proteinExistence type="predicted"/>
<dbReference type="OrthoDB" id="9781927at2"/>
<dbReference type="PANTHER" id="PTHR40031">
    <property type="entry name" value="HYPOTHETICAL MEMBRANE SPANNING PROTEIN"/>
    <property type="match status" value="1"/>
</dbReference>
<dbReference type="AlphaFoldDB" id="W0SDF5"/>